<dbReference type="EMBL" id="JAJAPW010000001">
    <property type="protein sequence ID" value="MCB4797437.1"/>
    <property type="molecule type" value="Genomic_DNA"/>
</dbReference>
<evidence type="ECO:0000313" key="2">
    <source>
        <dbReference type="Proteomes" id="UP001139199"/>
    </source>
</evidence>
<accession>A0A9X1HZD1</accession>
<dbReference type="Proteomes" id="UP001139199">
    <property type="component" value="Unassembled WGS sequence"/>
</dbReference>
<sequence>MKKLYLRFVPLIITLLNSCIQDIIEDTTKLNEPVVAEANIDGSNFISVLGSAQFTIYQDNSYGLSMTFTNIDELTDVLKDIHTLALFAYGSDFNNFAEGTTYSEHYRINPIDENNLGGFFGVYWYGDILSEDINYAGISNPESGTGIFKITSYSTTNNTFSGTFNFTTYSDEDYREVSITNGKIIDVEFDIEYSDIESINNDN</sequence>
<keyword evidence="2" id="KW-1185">Reference proteome</keyword>
<proteinExistence type="predicted"/>
<comment type="caution">
    <text evidence="1">The sequence shown here is derived from an EMBL/GenBank/DDBJ whole genome shotgun (WGS) entry which is preliminary data.</text>
</comment>
<gene>
    <name evidence="1" type="ORF">LG649_01185</name>
</gene>
<name>A0A9X1HZD1_9FLAO</name>
<organism evidence="1 2">
    <name type="scientific">Neotamlana laminarinivorans</name>
    <dbReference type="NCBI Taxonomy" id="2883124"/>
    <lineage>
        <taxon>Bacteria</taxon>
        <taxon>Pseudomonadati</taxon>
        <taxon>Bacteroidota</taxon>
        <taxon>Flavobacteriia</taxon>
        <taxon>Flavobacteriales</taxon>
        <taxon>Flavobacteriaceae</taxon>
        <taxon>Neotamlana</taxon>
    </lineage>
</organism>
<protein>
    <submittedName>
        <fullName evidence="1">Uncharacterized protein</fullName>
    </submittedName>
</protein>
<dbReference type="AlphaFoldDB" id="A0A9X1HZD1"/>
<evidence type="ECO:0000313" key="1">
    <source>
        <dbReference type="EMBL" id="MCB4797437.1"/>
    </source>
</evidence>
<reference evidence="1" key="1">
    <citation type="submission" date="2021-10" db="EMBL/GenBank/DDBJ databases">
        <title>Tamlana sargassums sp. nov., and Tamlana laminarinivorans sp. nov., two new bacteria isolated from the brown alga.</title>
        <authorList>
            <person name="Li J."/>
        </authorList>
    </citation>
    <scope>NUCLEOTIDE SEQUENCE</scope>
    <source>
        <strain evidence="1">PT2-4</strain>
    </source>
</reference>
<dbReference type="RefSeq" id="WP_226540086.1">
    <property type="nucleotide sequence ID" value="NZ_JAJAPW010000001.1"/>
</dbReference>